<evidence type="ECO:0000256" key="1">
    <source>
        <dbReference type="ARBA" id="ARBA00006499"/>
    </source>
</evidence>
<gene>
    <name evidence="3" type="ORF">FUG_LOCUS306270</name>
</gene>
<dbReference type="SUPFAM" id="SSF53474">
    <property type="entry name" value="alpha/beta-Hydrolases"/>
    <property type="match status" value="1"/>
</dbReference>
<dbReference type="Gene3D" id="3.40.50.1820">
    <property type="entry name" value="alpha/beta hydrolase"/>
    <property type="match status" value="1"/>
</dbReference>
<organism evidence="3">
    <name type="scientific">Gibberella zeae</name>
    <name type="common">Wheat head blight fungus</name>
    <name type="synonym">Fusarium graminearum</name>
    <dbReference type="NCBI Taxonomy" id="5518"/>
    <lineage>
        <taxon>Eukaryota</taxon>
        <taxon>Fungi</taxon>
        <taxon>Dikarya</taxon>
        <taxon>Ascomycota</taxon>
        <taxon>Pezizomycotina</taxon>
        <taxon>Sordariomycetes</taxon>
        <taxon>Hypocreomycetidae</taxon>
        <taxon>Hypocreales</taxon>
        <taxon>Nectriaceae</taxon>
        <taxon>Fusarium</taxon>
    </lineage>
</organism>
<proteinExistence type="inferred from homology"/>
<dbReference type="InterPro" id="IPR003140">
    <property type="entry name" value="PLipase/COase/thioEstase"/>
</dbReference>
<protein>
    <recommendedName>
        <fullName evidence="2">Phospholipase/carboxylesterase/thioesterase domain-containing protein</fullName>
    </recommendedName>
</protein>
<dbReference type="GO" id="GO:0005737">
    <property type="term" value="C:cytoplasm"/>
    <property type="evidence" value="ECO:0007669"/>
    <property type="project" value="TreeGrafter"/>
</dbReference>
<dbReference type="PANTHER" id="PTHR10655:SF63">
    <property type="entry name" value="PHOSPHOLIPASE_CARBOXYLESTERASE_THIOESTERASE DOMAIN-CONTAINING PROTEIN"/>
    <property type="match status" value="1"/>
</dbReference>
<evidence type="ECO:0000259" key="2">
    <source>
        <dbReference type="Pfam" id="PF02230"/>
    </source>
</evidence>
<sequence>MADTPPTDFGDVHVLEPTQPHTHTAILLHGRGSHGEEFAEELAETLMSDNKTIMQALPTWRWVFPSSRELWSPVFEESMPAWFEAYSLTDITERQDLQTDGIRDSVKHVEGIWEAEVERLGGMESKVVVGGISQGGAIGIWTMLCIKSKRPTSQPAAFIGASTWLPFAADIEHALSGKDEESENKISSDFVRSMIGQDVKAQSPMPVFLGHGTDDAYVDVELGRQAKDVISRVGWTVDWNEYSGADQEGHWIKGPDEVDDIVLFLRSVAEQS</sequence>
<dbReference type="InterPro" id="IPR050565">
    <property type="entry name" value="LYPA1-2/EST-like"/>
</dbReference>
<accession>A0A2H3GN72</accession>
<feature type="domain" description="Phospholipase/carboxylesterase/thioesterase" evidence="2">
    <location>
        <begin position="13"/>
        <end position="174"/>
    </location>
</feature>
<dbReference type="PANTHER" id="PTHR10655">
    <property type="entry name" value="LYSOPHOSPHOLIPASE-RELATED"/>
    <property type="match status" value="1"/>
</dbReference>
<dbReference type="GO" id="GO:0052689">
    <property type="term" value="F:carboxylic ester hydrolase activity"/>
    <property type="evidence" value="ECO:0007669"/>
    <property type="project" value="TreeGrafter"/>
</dbReference>
<reference evidence="3" key="1">
    <citation type="submission" date="2019-04" db="EMBL/GenBank/DDBJ databases">
        <authorList>
            <person name="Melise S."/>
            <person name="Noan J."/>
            <person name="Okalmin O."/>
        </authorList>
    </citation>
    <scope>NUCLEOTIDE SEQUENCE</scope>
    <source>
        <strain evidence="3">FN9</strain>
    </source>
</reference>
<dbReference type="Pfam" id="PF02230">
    <property type="entry name" value="Abhydrolase_2"/>
    <property type="match status" value="1"/>
</dbReference>
<dbReference type="AlphaFoldDB" id="A0A2H3GN72"/>
<dbReference type="InterPro" id="IPR029058">
    <property type="entry name" value="AB_hydrolase_fold"/>
</dbReference>
<comment type="similarity">
    <text evidence="1">Belongs to the AB hydrolase superfamily. AB hydrolase 2 family.</text>
</comment>
<name>A0A2H3GN72_GIBZA</name>
<dbReference type="GO" id="GO:0008474">
    <property type="term" value="F:palmitoyl-(protein) hydrolase activity"/>
    <property type="evidence" value="ECO:0007669"/>
    <property type="project" value="TreeGrafter"/>
</dbReference>
<dbReference type="EMBL" id="CAAKMV010000133">
    <property type="protein sequence ID" value="VIO58494.1"/>
    <property type="molecule type" value="Genomic_DNA"/>
</dbReference>
<evidence type="ECO:0000313" key="3">
    <source>
        <dbReference type="EMBL" id="VIO58494.1"/>
    </source>
</evidence>